<evidence type="ECO:0000313" key="3">
    <source>
        <dbReference type="EMBL" id="KAF7706906.1"/>
    </source>
</evidence>
<dbReference type="InterPro" id="IPR007110">
    <property type="entry name" value="Ig-like_dom"/>
</dbReference>
<comment type="caution">
    <text evidence="3">The sequence shown here is derived from an EMBL/GenBank/DDBJ whole genome shotgun (WGS) entry which is preliminary data.</text>
</comment>
<dbReference type="Proteomes" id="UP000606274">
    <property type="component" value="Unassembled WGS sequence"/>
</dbReference>
<keyword evidence="1" id="KW-0732">Signal</keyword>
<gene>
    <name evidence="3" type="ORF">HF521_020160</name>
</gene>
<reference evidence="3" key="1">
    <citation type="submission" date="2020-08" db="EMBL/GenBank/DDBJ databases">
        <title>Chromosome-level assembly of Southern catfish (Silurus meridionalis) provides insights into visual adaptation to the nocturnal and benthic lifestyles.</title>
        <authorList>
            <person name="Zhang Y."/>
            <person name="Wang D."/>
            <person name="Peng Z."/>
        </authorList>
    </citation>
    <scope>NUCLEOTIDE SEQUENCE</scope>
    <source>
        <strain evidence="3">SWU-2019-XX</strain>
        <tissue evidence="3">Muscle</tissue>
    </source>
</reference>
<evidence type="ECO:0000313" key="4">
    <source>
        <dbReference type="Proteomes" id="UP000606274"/>
    </source>
</evidence>
<dbReference type="Gene3D" id="2.60.40.10">
    <property type="entry name" value="Immunoglobulins"/>
    <property type="match status" value="1"/>
</dbReference>
<evidence type="ECO:0000259" key="2">
    <source>
        <dbReference type="PROSITE" id="PS50835"/>
    </source>
</evidence>
<dbReference type="AlphaFoldDB" id="A0A8T0BNA7"/>
<sequence>MEFNPLAVMFLLVSQIPVAHAEEKNKPTIRVNPRSSIYTGDTITLSCELQETTEWEFLFLNRNQWVQLLNSEQANSLKVTVNKAGETEYRCCARSRNYFQYYTYYNYENKNYYYYTEYSEPAKITRDHIQY</sequence>
<feature type="domain" description="Ig-like" evidence="2">
    <location>
        <begin position="27"/>
        <end position="91"/>
    </location>
</feature>
<name>A0A8T0BNA7_SILME</name>
<organism evidence="3 4">
    <name type="scientific">Silurus meridionalis</name>
    <name type="common">Southern catfish</name>
    <name type="synonym">Silurus soldatovi meridionalis</name>
    <dbReference type="NCBI Taxonomy" id="175797"/>
    <lineage>
        <taxon>Eukaryota</taxon>
        <taxon>Metazoa</taxon>
        <taxon>Chordata</taxon>
        <taxon>Craniata</taxon>
        <taxon>Vertebrata</taxon>
        <taxon>Euteleostomi</taxon>
        <taxon>Actinopterygii</taxon>
        <taxon>Neopterygii</taxon>
        <taxon>Teleostei</taxon>
        <taxon>Ostariophysi</taxon>
        <taxon>Siluriformes</taxon>
        <taxon>Siluridae</taxon>
        <taxon>Silurus</taxon>
    </lineage>
</organism>
<accession>A0A8T0BNA7</accession>
<protein>
    <recommendedName>
        <fullName evidence="2">Ig-like domain-containing protein</fullName>
    </recommendedName>
</protein>
<dbReference type="SUPFAM" id="SSF48726">
    <property type="entry name" value="Immunoglobulin"/>
    <property type="match status" value="1"/>
</dbReference>
<dbReference type="InterPro" id="IPR036179">
    <property type="entry name" value="Ig-like_dom_sf"/>
</dbReference>
<feature type="chain" id="PRO_5035759172" description="Ig-like domain-containing protein" evidence="1">
    <location>
        <begin position="22"/>
        <end position="131"/>
    </location>
</feature>
<dbReference type="EMBL" id="JABFDY010000006">
    <property type="protein sequence ID" value="KAF7706906.1"/>
    <property type="molecule type" value="Genomic_DNA"/>
</dbReference>
<keyword evidence="4" id="KW-1185">Reference proteome</keyword>
<feature type="signal peptide" evidence="1">
    <location>
        <begin position="1"/>
        <end position="21"/>
    </location>
</feature>
<dbReference type="PROSITE" id="PS50835">
    <property type="entry name" value="IG_LIKE"/>
    <property type="match status" value="1"/>
</dbReference>
<evidence type="ECO:0000256" key="1">
    <source>
        <dbReference type="SAM" id="SignalP"/>
    </source>
</evidence>
<dbReference type="InterPro" id="IPR013783">
    <property type="entry name" value="Ig-like_fold"/>
</dbReference>
<proteinExistence type="predicted"/>